<evidence type="ECO:0000259" key="4">
    <source>
        <dbReference type="Pfam" id="PF25322"/>
    </source>
</evidence>
<dbReference type="EMBL" id="JBICBT010001214">
    <property type="protein sequence ID" value="KAL3078086.1"/>
    <property type="molecule type" value="Genomic_DNA"/>
</dbReference>
<keyword evidence="6" id="KW-1185">Reference proteome</keyword>
<protein>
    <submittedName>
        <fullName evidence="5">Uncharacterized protein</fullName>
    </submittedName>
</protein>
<dbReference type="Pfam" id="PF16978">
    <property type="entry name" value="CRIM"/>
    <property type="match status" value="1"/>
</dbReference>
<evidence type="ECO:0000256" key="1">
    <source>
        <dbReference type="ARBA" id="ARBA00009407"/>
    </source>
</evidence>
<dbReference type="InterPro" id="IPR031567">
    <property type="entry name" value="CRIM_dom"/>
</dbReference>
<dbReference type="PANTHER" id="PTHR13335:SF1">
    <property type="entry name" value="TARGET OF RAPAMYCIN COMPLEX 2 SUBUNIT MAPKAP1"/>
    <property type="match status" value="1"/>
</dbReference>
<evidence type="ECO:0000256" key="2">
    <source>
        <dbReference type="SAM" id="MobiDB-lite"/>
    </source>
</evidence>
<sequence>MSFFDAEELIDCLRYNLTLHDNSSAHLSAQIIQPPRRRAPAESLPLELVLKGKAKNGGNDDDDEDDDGWDCWLEQDEKRPLLRHLLSSGRRFDRGGPSDALADSSTALNERVRARLMAKLADFEQRNVRRIGTKATQRPPTSRGGEIRFEPRQITAAAEEDQEEQPGTSGTIKMGTNGRHSSMTTRLLAETVAVDDTCSFVEFAKFEAIPNSPNSKRFAIVFPLANCVLPVNIVRPARIADLIGLACHIYTRQQREPPCEHPAQYDLFLAEEDSMELDTELPPQDRRRLVADCGFPALAMVARGDGRGRRRRSSKCSSGRKASLADGGGDNGRRLQANIFLTDGRCYAVQLDSLDVPLKQLFDYAMERKKADDQRLFQDNANHFLDADYVLETYDKPGHALDLANSLCSIGTHDFVLLRLNSARGDQLMSPLAQQNGICFSAVAGQRPSLTQSRSMINIASGRFGDLEAGKKRTLKAANWPPLTMSTVQSASAAKICQNHFLQEHNQARNNAKASFNSMTTALDHDISELRLAQFLHQQQCQRGAIVGTEKGIALGQYAVNRMHRFKPKTPARLVLREHCLEVVPTATEQSMENGHHKNSAAILKRGGQQNKRIPWELVAAAEVPPHSEQRSAARRTVRIIWLCCSLSPKVQKRLVHLQQQQLTAEYIFAIFKCCIWKTLLIETAGHEAWNIGVRLSELLDHRPSAVHALYQHSSGASIRPVVAVERAFGTIKQQQHHRLTDAQQQQNPIAPSSSTTATAQQLFTSASGDGHFHPETISTVSSSSTFPPFSPATAKADQFSKDLPTDQRKQQQQKRHLNRLSAMLPFPLKWPHNASK</sequence>
<dbReference type="Pfam" id="PF25322">
    <property type="entry name" value="RBD_SIN1"/>
    <property type="match status" value="1"/>
</dbReference>
<accession>A0ABD2IKU0</accession>
<evidence type="ECO:0000259" key="3">
    <source>
        <dbReference type="Pfam" id="PF16978"/>
    </source>
</evidence>
<organism evidence="5 6">
    <name type="scientific">Heterodera trifolii</name>
    <dbReference type="NCBI Taxonomy" id="157864"/>
    <lineage>
        <taxon>Eukaryota</taxon>
        <taxon>Metazoa</taxon>
        <taxon>Ecdysozoa</taxon>
        <taxon>Nematoda</taxon>
        <taxon>Chromadorea</taxon>
        <taxon>Rhabditida</taxon>
        <taxon>Tylenchina</taxon>
        <taxon>Tylenchomorpha</taxon>
        <taxon>Tylenchoidea</taxon>
        <taxon>Heteroderidae</taxon>
        <taxon>Heteroderinae</taxon>
        <taxon>Heterodera</taxon>
    </lineage>
</organism>
<feature type="region of interest" description="Disordered" evidence="2">
    <location>
        <begin position="304"/>
        <end position="329"/>
    </location>
</feature>
<comment type="similarity">
    <text evidence="1">Belongs to the SIN1 family.</text>
</comment>
<proteinExistence type="inferred from homology"/>
<reference evidence="5 6" key="1">
    <citation type="submission" date="2024-10" db="EMBL/GenBank/DDBJ databases">
        <authorList>
            <person name="Kim D."/>
        </authorList>
    </citation>
    <scope>NUCLEOTIDE SEQUENCE [LARGE SCALE GENOMIC DNA]</scope>
    <source>
        <strain evidence="5">BH-2024</strain>
    </source>
</reference>
<feature type="region of interest" description="Disordered" evidence="2">
    <location>
        <begin position="131"/>
        <end position="179"/>
    </location>
</feature>
<feature type="region of interest" description="Disordered" evidence="2">
    <location>
        <begin position="774"/>
        <end position="815"/>
    </location>
</feature>
<gene>
    <name evidence="5" type="ORF">niasHT_036969</name>
</gene>
<feature type="compositionally biased region" description="Basic and acidic residues" evidence="2">
    <location>
        <begin position="799"/>
        <end position="810"/>
    </location>
</feature>
<evidence type="ECO:0000313" key="5">
    <source>
        <dbReference type="EMBL" id="KAL3078086.1"/>
    </source>
</evidence>
<dbReference type="AlphaFoldDB" id="A0ABD2IKU0"/>
<dbReference type="InterPro" id="IPR057339">
    <property type="entry name" value="RBD_SIN1"/>
</dbReference>
<evidence type="ECO:0000313" key="6">
    <source>
        <dbReference type="Proteomes" id="UP001620626"/>
    </source>
</evidence>
<comment type="caution">
    <text evidence="5">The sequence shown here is derived from an EMBL/GenBank/DDBJ whole genome shotgun (WGS) entry which is preliminary data.</text>
</comment>
<feature type="region of interest" description="Disordered" evidence="2">
    <location>
        <begin position="734"/>
        <end position="758"/>
    </location>
</feature>
<feature type="compositionally biased region" description="Polar residues" evidence="2">
    <location>
        <begin position="742"/>
        <end position="758"/>
    </location>
</feature>
<dbReference type="Proteomes" id="UP001620626">
    <property type="component" value="Unassembled WGS sequence"/>
</dbReference>
<dbReference type="InterPro" id="IPR008828">
    <property type="entry name" value="Sin1/Avo1"/>
</dbReference>
<feature type="compositionally biased region" description="Low complexity" evidence="2">
    <location>
        <begin position="779"/>
        <end position="795"/>
    </location>
</feature>
<feature type="domain" description="CRIM" evidence="3">
    <location>
        <begin position="182"/>
        <end position="303"/>
    </location>
</feature>
<dbReference type="PANTHER" id="PTHR13335">
    <property type="entry name" value="TARGET OF RAPAMYCIN COMPLEX 2 SUBUNIT MAPKAP1"/>
    <property type="match status" value="1"/>
</dbReference>
<name>A0ABD2IKU0_9BILA</name>
<feature type="domain" description="Target of rapamycin complex 2 subunit MAPKAP1-like Ras-binding" evidence="4">
    <location>
        <begin position="343"/>
        <end position="419"/>
    </location>
</feature>